<dbReference type="CDD" id="cd04048">
    <property type="entry name" value="C2A_Copine"/>
    <property type="match status" value="1"/>
</dbReference>
<feature type="domain" description="VWFA" evidence="20">
    <location>
        <begin position="290"/>
        <end position="508"/>
    </location>
</feature>
<dbReference type="InterPro" id="IPR000008">
    <property type="entry name" value="C2_dom"/>
</dbReference>
<dbReference type="GO" id="GO:0005737">
    <property type="term" value="C:cytoplasm"/>
    <property type="evidence" value="ECO:0007669"/>
    <property type="project" value="UniProtKB-SubCell"/>
</dbReference>
<feature type="domain" description="C2" evidence="19">
    <location>
        <begin position="122"/>
        <end position="249"/>
    </location>
</feature>
<proteinExistence type="inferred from homology"/>
<dbReference type="GO" id="GO:0005544">
    <property type="term" value="F:calcium-dependent phospholipid binding"/>
    <property type="evidence" value="ECO:0007669"/>
    <property type="project" value="InterPro"/>
</dbReference>
<dbReference type="Gene3D" id="2.60.40.150">
    <property type="entry name" value="C2 domain"/>
    <property type="match status" value="2"/>
</dbReference>
<keyword evidence="24" id="KW-1185">Reference proteome</keyword>
<dbReference type="PANTHER" id="PTHR10857:SF106">
    <property type="entry name" value="C2 DOMAIN-CONTAINING PROTEIN"/>
    <property type="match status" value="1"/>
</dbReference>
<keyword evidence="9" id="KW-0479">Metal-binding</keyword>
<evidence type="ECO:0000256" key="18">
    <source>
        <dbReference type="ARBA" id="ARBA00076171"/>
    </source>
</evidence>
<keyword evidence="7" id="KW-0963">Cytoplasm</keyword>
<keyword evidence="6" id="KW-1003">Cell membrane</keyword>
<dbReference type="PANTHER" id="PTHR10857">
    <property type="entry name" value="COPINE"/>
    <property type="match status" value="1"/>
</dbReference>
<keyword evidence="10" id="KW-0677">Repeat</keyword>
<evidence type="ECO:0000313" key="21">
    <source>
        <dbReference type="EMBL" id="KAJ3430132.1"/>
    </source>
</evidence>
<dbReference type="InterPro" id="IPR037768">
    <property type="entry name" value="C2B_Copine"/>
</dbReference>
<evidence type="ECO:0000313" key="22">
    <source>
        <dbReference type="EMBL" id="KAJ6234821.1"/>
    </source>
</evidence>
<dbReference type="AlphaFoldDB" id="A0AAV7YN50"/>
<evidence type="ECO:0000256" key="7">
    <source>
        <dbReference type="ARBA" id="ARBA00022490"/>
    </source>
</evidence>
<comment type="subcellular location">
    <subcellularLocation>
        <location evidence="3">Cell junction</location>
        <location evidence="3">Focal adhesion</location>
    </subcellularLocation>
    <subcellularLocation>
        <location evidence="2">Cell membrane</location>
    </subcellularLocation>
    <subcellularLocation>
        <location evidence="4">Cytoplasm</location>
    </subcellularLocation>
    <subcellularLocation>
        <location evidence="1">Nucleus</location>
    </subcellularLocation>
</comment>
<dbReference type="SUPFAM" id="SSF53300">
    <property type="entry name" value="vWA-like"/>
    <property type="match status" value="1"/>
</dbReference>
<keyword evidence="11" id="KW-0106">Calcium</keyword>
<gene>
    <name evidence="21" type="ORF">M0812_23133</name>
    <name evidence="22" type="ORF">M0813_28798</name>
</gene>
<evidence type="ECO:0000256" key="3">
    <source>
        <dbReference type="ARBA" id="ARBA00004246"/>
    </source>
</evidence>
<dbReference type="PROSITE" id="PS50004">
    <property type="entry name" value="C2"/>
    <property type="match status" value="2"/>
</dbReference>
<dbReference type="GO" id="GO:0005886">
    <property type="term" value="C:plasma membrane"/>
    <property type="evidence" value="ECO:0007669"/>
    <property type="project" value="UniProtKB-SubCell"/>
</dbReference>
<dbReference type="InterPro" id="IPR010734">
    <property type="entry name" value="Copine_C"/>
</dbReference>
<evidence type="ECO:0000256" key="6">
    <source>
        <dbReference type="ARBA" id="ARBA00022475"/>
    </source>
</evidence>
<dbReference type="EMBL" id="JANTQA010000051">
    <property type="protein sequence ID" value="KAJ3430132.1"/>
    <property type="molecule type" value="Genomic_DNA"/>
</dbReference>
<keyword evidence="13" id="KW-0472">Membrane</keyword>
<dbReference type="GO" id="GO:0071277">
    <property type="term" value="P:cellular response to calcium ion"/>
    <property type="evidence" value="ECO:0007669"/>
    <property type="project" value="TreeGrafter"/>
</dbReference>
<comment type="similarity">
    <text evidence="5">Belongs to the copine family.</text>
</comment>
<evidence type="ECO:0000256" key="17">
    <source>
        <dbReference type="ARBA" id="ARBA00074834"/>
    </source>
</evidence>
<keyword evidence="12" id="KW-0965">Cell junction</keyword>
<comment type="function">
    <text evidence="15">Calcium-dependent phospholipid-binding protein that plays a role in ERBB2-mediated tumor cell migration in response to growth factor heregulin stimulation.</text>
</comment>
<accession>A0AAV7YN50</accession>
<evidence type="ECO:0000256" key="12">
    <source>
        <dbReference type="ARBA" id="ARBA00022949"/>
    </source>
</evidence>
<feature type="domain" description="C2" evidence="19">
    <location>
        <begin position="1"/>
        <end position="115"/>
    </location>
</feature>
<dbReference type="InterPro" id="IPR036465">
    <property type="entry name" value="vWFA_dom_sf"/>
</dbReference>
<comment type="caution">
    <text evidence="21">The sequence shown here is derived from an EMBL/GenBank/DDBJ whole genome shotgun (WGS) entry which is preliminary data.</text>
</comment>
<reference evidence="22" key="1">
    <citation type="submission" date="2022-08" db="EMBL/GenBank/DDBJ databases">
        <title>Novel sulfate-reducing endosymbionts in the free-living metamonad Anaeramoeba.</title>
        <authorList>
            <person name="Jerlstrom-Hultqvist J."/>
            <person name="Cepicka I."/>
            <person name="Gallot-Lavallee L."/>
            <person name="Salas-Leiva D."/>
            <person name="Curtis B.A."/>
            <person name="Zahonova K."/>
            <person name="Pipaliya S."/>
            <person name="Dacks J."/>
            <person name="Roger A.J."/>
        </authorList>
    </citation>
    <scope>NUCLEOTIDE SEQUENCE</scope>
    <source>
        <strain evidence="22">Schooner1</strain>
    </source>
</reference>
<evidence type="ECO:0000256" key="2">
    <source>
        <dbReference type="ARBA" id="ARBA00004236"/>
    </source>
</evidence>
<evidence type="ECO:0000313" key="23">
    <source>
        <dbReference type="Proteomes" id="UP001146793"/>
    </source>
</evidence>
<dbReference type="GO" id="GO:0046872">
    <property type="term" value="F:metal ion binding"/>
    <property type="evidence" value="ECO:0007669"/>
    <property type="project" value="UniProtKB-KW"/>
</dbReference>
<evidence type="ECO:0000256" key="10">
    <source>
        <dbReference type="ARBA" id="ARBA00022737"/>
    </source>
</evidence>
<dbReference type="Proteomes" id="UP001146793">
    <property type="component" value="Unassembled WGS sequence"/>
</dbReference>
<evidence type="ECO:0000256" key="11">
    <source>
        <dbReference type="ARBA" id="ARBA00022837"/>
    </source>
</evidence>
<reference evidence="21" key="2">
    <citation type="submission" date="2022-08" db="EMBL/GenBank/DDBJ databases">
        <title>Novel sulphate-reducing endosymbionts in the free-living metamonad Anaeramoeba.</title>
        <authorList>
            <person name="Jerlstrom-Hultqvist J."/>
            <person name="Cepicka I."/>
            <person name="Gallot-Lavallee L."/>
            <person name="Salas-Leiva D."/>
            <person name="Curtis B.A."/>
            <person name="Zahonova K."/>
            <person name="Pipaliya S."/>
            <person name="Dacks J."/>
            <person name="Roger A.J."/>
        </authorList>
    </citation>
    <scope>NUCLEOTIDE SEQUENCE</scope>
    <source>
        <strain evidence="21">Busselton2</strain>
    </source>
</reference>
<evidence type="ECO:0000256" key="4">
    <source>
        <dbReference type="ARBA" id="ARBA00004496"/>
    </source>
</evidence>
<keyword evidence="14" id="KW-0539">Nucleus</keyword>
<dbReference type="InterPro" id="IPR035892">
    <property type="entry name" value="C2_domain_sf"/>
</dbReference>
<sequence length="531" mass="60001">MDVPKSDIILSISCQNLISLDKTSQSDPMAVLFEVNPQNHQMTEVGRTENLKNQKNPVFTKSFDITYFFEKIQLYRITIYDVDKKSDNLNKHDLIGSMQFNLGELMGASGCTLNQPLVYEKKPNRKNGSCKVSAEEKSGGNAILHCKMRGIKLDKKDRFGKSDPYVIFYRSKIEGEGWIPAHETEYLKSTLNPVWKPFSIPVHKLGGDLHRKIRMTCYDWNKSGKPDLIGHAETTLDELVNQNKREFALIEPKKAKKKKYKNSGILEFTELKYEKQFSFLDYLAGGTEISLVVAIDYTGSNGKFTMQNSLHYTGSGQLNDYQNAIYYIGQILAQYDTSNMFPAFGFGAKIGGQVSHCFPLTGNQQNPYCMGVQGLLQAYLNSFNFPAFTLWGPTNFAPIITSTAQICRNLIQQGTQKYFILLILTDGEITDMNETMSAIIEASDLPLSIVIVGIGPANFDSMEKLDSDERLLTYNGKTAKRDIVQFVPLRDYKNKGMGELARVTLAEIPGQFLSYHKKHNISPNERRTFQN</sequence>
<evidence type="ECO:0000256" key="5">
    <source>
        <dbReference type="ARBA" id="ARBA00009048"/>
    </source>
</evidence>
<evidence type="ECO:0000256" key="9">
    <source>
        <dbReference type="ARBA" id="ARBA00022723"/>
    </source>
</evidence>
<dbReference type="FunFam" id="2.60.40.150:FF:000042">
    <property type="entry name" value="Copine 3"/>
    <property type="match status" value="1"/>
</dbReference>
<dbReference type="Pfam" id="PF07002">
    <property type="entry name" value="Copine"/>
    <property type="match status" value="1"/>
</dbReference>
<keyword evidence="8" id="KW-0597">Phosphoprotein</keyword>
<protein>
    <recommendedName>
        <fullName evidence="17">Copine-3</fullName>
    </recommendedName>
    <alternativeName>
        <fullName evidence="18">Copine III</fullName>
    </alternativeName>
</protein>
<name>A0AAV7YN50_9EUKA</name>
<dbReference type="GO" id="GO:0005634">
    <property type="term" value="C:nucleus"/>
    <property type="evidence" value="ECO:0007669"/>
    <property type="project" value="UniProtKB-SubCell"/>
</dbReference>
<evidence type="ECO:0000256" key="16">
    <source>
        <dbReference type="ARBA" id="ARBA00065466"/>
    </source>
</evidence>
<evidence type="ECO:0000259" key="20">
    <source>
        <dbReference type="PROSITE" id="PS50234"/>
    </source>
</evidence>
<evidence type="ECO:0000259" key="19">
    <source>
        <dbReference type="PROSITE" id="PS50004"/>
    </source>
</evidence>
<evidence type="ECO:0000256" key="15">
    <source>
        <dbReference type="ARBA" id="ARBA00058857"/>
    </source>
</evidence>
<dbReference type="SUPFAM" id="SSF49562">
    <property type="entry name" value="C2 domain (Calcium/lipid-binding domain, CaLB)"/>
    <property type="match status" value="2"/>
</dbReference>
<dbReference type="FunFam" id="2.60.40.150:FF:000099">
    <property type="entry name" value="Copine 3"/>
    <property type="match status" value="1"/>
</dbReference>
<dbReference type="PROSITE" id="PS50234">
    <property type="entry name" value="VWFA"/>
    <property type="match status" value="1"/>
</dbReference>
<dbReference type="InterPro" id="IPR002035">
    <property type="entry name" value="VWF_A"/>
</dbReference>
<comment type="subunit">
    <text evidence="16">Monomer. Interacts with ERBB2 (preferentially with the tyrosine phosphorylated form); this interaction occurs at the cell membrane and is increased in a growth factor heregulin-dependent manner. Interacts with SHC1; this interaction may mediate the binding of CPNE3 with ERBB2. Interacts with RACK1.</text>
</comment>
<evidence type="ECO:0000256" key="14">
    <source>
        <dbReference type="ARBA" id="ARBA00023242"/>
    </source>
</evidence>
<dbReference type="SMART" id="SM00239">
    <property type="entry name" value="C2"/>
    <property type="match status" value="2"/>
</dbReference>
<evidence type="ECO:0000256" key="1">
    <source>
        <dbReference type="ARBA" id="ARBA00004123"/>
    </source>
</evidence>
<evidence type="ECO:0000256" key="8">
    <source>
        <dbReference type="ARBA" id="ARBA00022553"/>
    </source>
</evidence>
<evidence type="ECO:0000313" key="24">
    <source>
        <dbReference type="Proteomes" id="UP001150062"/>
    </source>
</evidence>
<dbReference type="Pfam" id="PF00168">
    <property type="entry name" value="C2"/>
    <property type="match status" value="2"/>
</dbReference>
<evidence type="ECO:0000256" key="13">
    <source>
        <dbReference type="ARBA" id="ARBA00023136"/>
    </source>
</evidence>
<dbReference type="GO" id="GO:0005925">
    <property type="term" value="C:focal adhesion"/>
    <property type="evidence" value="ECO:0007669"/>
    <property type="project" value="UniProtKB-SubCell"/>
</dbReference>
<dbReference type="Proteomes" id="UP001150062">
    <property type="component" value="Unassembled WGS sequence"/>
</dbReference>
<dbReference type="CDD" id="cd04047">
    <property type="entry name" value="C2B_Copine"/>
    <property type="match status" value="1"/>
</dbReference>
<dbReference type="EMBL" id="JAOAOG010000266">
    <property type="protein sequence ID" value="KAJ6234821.1"/>
    <property type="molecule type" value="Genomic_DNA"/>
</dbReference>
<organism evidence="21 23">
    <name type="scientific">Anaeramoeba flamelloides</name>
    <dbReference type="NCBI Taxonomy" id="1746091"/>
    <lineage>
        <taxon>Eukaryota</taxon>
        <taxon>Metamonada</taxon>
        <taxon>Anaeramoebidae</taxon>
        <taxon>Anaeramoeba</taxon>
    </lineage>
</organism>
<dbReference type="InterPro" id="IPR045052">
    <property type="entry name" value="Copine"/>
</dbReference>